<dbReference type="STRING" id="27349.A0A0L6ULU6"/>
<dbReference type="OrthoDB" id="265955at2759"/>
<organism evidence="2 3">
    <name type="scientific">Puccinia sorghi</name>
    <dbReference type="NCBI Taxonomy" id="27349"/>
    <lineage>
        <taxon>Eukaryota</taxon>
        <taxon>Fungi</taxon>
        <taxon>Dikarya</taxon>
        <taxon>Basidiomycota</taxon>
        <taxon>Pucciniomycotina</taxon>
        <taxon>Pucciniomycetes</taxon>
        <taxon>Pucciniales</taxon>
        <taxon>Pucciniaceae</taxon>
        <taxon>Puccinia</taxon>
    </lineage>
</organism>
<dbReference type="PANTHER" id="PTHR21737:SF4">
    <property type="entry name" value="SPLICING FACTOR CACTIN"/>
    <property type="match status" value="1"/>
</dbReference>
<accession>A0A0L6ULU6</accession>
<dbReference type="AlphaFoldDB" id="A0A0L6ULU6"/>
<dbReference type="EMBL" id="LAVV01010620">
    <property type="protein sequence ID" value="KNZ48795.1"/>
    <property type="molecule type" value="Genomic_DNA"/>
</dbReference>
<name>A0A0L6ULU6_9BASI</name>
<dbReference type="Pfam" id="PF10312">
    <property type="entry name" value="Cactin_mid"/>
    <property type="match status" value="1"/>
</dbReference>
<feature type="domain" description="Splicing factor cactin central" evidence="1">
    <location>
        <begin position="2"/>
        <end position="128"/>
    </location>
</feature>
<sequence>MTEMTEWISKEGNCQLEKARKRAKIRVREKRAKSIDLLALNLKWGHRDFEAEENLKKNVVQGLINETSQEGDLGAGMEVDLDEPYTIFDKLTLLEETQGLAEDIKMNIALEKSDSKLEFWRCLQCAAATIRDQITWVLEGKNYEQLGIRKFF</sequence>
<reference evidence="2 3" key="1">
    <citation type="submission" date="2015-08" db="EMBL/GenBank/DDBJ databases">
        <title>Next Generation Sequencing and Analysis of the Genome of Puccinia sorghi L Schw, the Causal Agent of Maize Common Rust.</title>
        <authorList>
            <person name="Rochi L."/>
            <person name="Burguener G."/>
            <person name="Darino M."/>
            <person name="Turjanski A."/>
            <person name="Kreff E."/>
            <person name="Dieguez M.J."/>
            <person name="Sacco F."/>
        </authorList>
    </citation>
    <scope>NUCLEOTIDE SEQUENCE [LARGE SCALE GENOMIC DNA]</scope>
    <source>
        <strain evidence="2 3">RO10H11247</strain>
    </source>
</reference>
<dbReference type="VEuPathDB" id="FungiDB:VP01_540g8"/>
<evidence type="ECO:0000313" key="2">
    <source>
        <dbReference type="EMBL" id="KNZ48795.1"/>
    </source>
</evidence>
<evidence type="ECO:0000259" key="1">
    <source>
        <dbReference type="Pfam" id="PF10312"/>
    </source>
</evidence>
<keyword evidence="3" id="KW-1185">Reference proteome</keyword>
<dbReference type="GO" id="GO:0005681">
    <property type="term" value="C:spliceosomal complex"/>
    <property type="evidence" value="ECO:0007669"/>
    <property type="project" value="TreeGrafter"/>
</dbReference>
<dbReference type="Proteomes" id="UP000037035">
    <property type="component" value="Unassembled WGS sequence"/>
</dbReference>
<evidence type="ECO:0000313" key="3">
    <source>
        <dbReference type="Proteomes" id="UP000037035"/>
    </source>
</evidence>
<comment type="caution">
    <text evidence="2">The sequence shown here is derived from an EMBL/GenBank/DDBJ whole genome shotgun (WGS) entry which is preliminary data.</text>
</comment>
<gene>
    <name evidence="2" type="ORF">VP01_540g8</name>
</gene>
<proteinExistence type="predicted"/>
<protein>
    <recommendedName>
        <fullName evidence="1">Splicing factor cactin central domain-containing protein</fullName>
    </recommendedName>
</protein>
<dbReference type="PANTHER" id="PTHR21737">
    <property type="entry name" value="POLYGLUTAMINE BINDING PROTEIN 1/MARVEL MEMBRANE-ASSOCIATING DOMAIN CONTAINING 3"/>
    <property type="match status" value="1"/>
</dbReference>
<dbReference type="InterPro" id="IPR018816">
    <property type="entry name" value="Cactin_central"/>
</dbReference>
<dbReference type="GO" id="GO:0045292">
    <property type="term" value="P:mRNA cis splicing, via spliceosome"/>
    <property type="evidence" value="ECO:0007669"/>
    <property type="project" value="TreeGrafter"/>
</dbReference>
<dbReference type="GO" id="GO:0005737">
    <property type="term" value="C:cytoplasm"/>
    <property type="evidence" value="ECO:0007669"/>
    <property type="project" value="TreeGrafter"/>
</dbReference>